<evidence type="ECO:0000313" key="3">
    <source>
        <dbReference type="Proteomes" id="UP000475862"/>
    </source>
</evidence>
<reference evidence="2 3" key="1">
    <citation type="submission" date="2019-08" db="EMBL/GenBank/DDBJ databases">
        <title>The genome of the soybean aphid Biotype 1, its phylome, world population structure and adaptation to the North American continent.</title>
        <authorList>
            <person name="Giordano R."/>
            <person name="Donthu R.K."/>
            <person name="Hernandez A.G."/>
            <person name="Wright C.L."/>
            <person name="Zimin A.V."/>
        </authorList>
    </citation>
    <scope>NUCLEOTIDE SEQUENCE [LARGE SCALE GENOMIC DNA]</scope>
    <source>
        <tissue evidence="2">Whole aphids</tissue>
    </source>
</reference>
<evidence type="ECO:0000256" key="1">
    <source>
        <dbReference type="SAM" id="Phobius"/>
    </source>
</evidence>
<keyword evidence="1" id="KW-0472">Membrane</keyword>
<comment type="caution">
    <text evidence="2">The sequence shown here is derived from an EMBL/GenBank/DDBJ whole genome shotgun (WGS) entry which is preliminary data.</text>
</comment>
<gene>
    <name evidence="2" type="ORF">AGLY_002496</name>
</gene>
<feature type="transmembrane region" description="Helical" evidence="1">
    <location>
        <begin position="157"/>
        <end position="172"/>
    </location>
</feature>
<organism evidence="2 3">
    <name type="scientific">Aphis glycines</name>
    <name type="common">Soybean aphid</name>
    <dbReference type="NCBI Taxonomy" id="307491"/>
    <lineage>
        <taxon>Eukaryota</taxon>
        <taxon>Metazoa</taxon>
        <taxon>Ecdysozoa</taxon>
        <taxon>Arthropoda</taxon>
        <taxon>Hexapoda</taxon>
        <taxon>Insecta</taxon>
        <taxon>Pterygota</taxon>
        <taxon>Neoptera</taxon>
        <taxon>Paraneoptera</taxon>
        <taxon>Hemiptera</taxon>
        <taxon>Sternorrhyncha</taxon>
        <taxon>Aphidomorpha</taxon>
        <taxon>Aphidoidea</taxon>
        <taxon>Aphididae</taxon>
        <taxon>Aphidini</taxon>
        <taxon>Aphis</taxon>
        <taxon>Aphis</taxon>
    </lineage>
</organism>
<dbReference type="EMBL" id="VYZN01000009">
    <property type="protein sequence ID" value="KAE9542585.1"/>
    <property type="molecule type" value="Genomic_DNA"/>
</dbReference>
<proteinExistence type="predicted"/>
<protein>
    <submittedName>
        <fullName evidence="2">Uncharacterized protein</fullName>
    </submittedName>
</protein>
<evidence type="ECO:0000313" key="2">
    <source>
        <dbReference type="EMBL" id="KAE9542585.1"/>
    </source>
</evidence>
<name>A0A6G0U0G4_APHGL</name>
<feature type="transmembrane region" description="Helical" evidence="1">
    <location>
        <begin position="111"/>
        <end position="137"/>
    </location>
</feature>
<sequence>MAVQTSMYLEYFTKSIRNITQVYMIRKTTGEKVAYNIFMINNDHSTFVLIMQEKCKFYSTKPVFDKIEELHPSLIRNLDQKTFYSFIIEFSESLIKNIIAVGSSVQAKINLLIAIVYTLYIALDQNLSTSITFGFAYRRSSFVHENGQLWQFNQNKLLIYCIFVCGFLLLLFDHKLKYSGRRLLDSRKNVASDNDEEEPDEKPPSTKQMVEALQIFFFGSFALSTHSVNRLKWLGPKYVVEILRSISINYPKEKKLDSCLKINSLRKICVYRKIPKK</sequence>
<dbReference type="Proteomes" id="UP000475862">
    <property type="component" value="Unassembled WGS sequence"/>
</dbReference>
<accession>A0A6G0U0G4</accession>
<dbReference type="AlphaFoldDB" id="A0A6G0U0G4"/>
<keyword evidence="3" id="KW-1185">Reference proteome</keyword>
<keyword evidence="1" id="KW-0812">Transmembrane</keyword>
<keyword evidence="1" id="KW-1133">Transmembrane helix</keyword>